<organism evidence="1 2">
    <name type="scientific">Mycena maculata</name>
    <dbReference type="NCBI Taxonomy" id="230809"/>
    <lineage>
        <taxon>Eukaryota</taxon>
        <taxon>Fungi</taxon>
        <taxon>Dikarya</taxon>
        <taxon>Basidiomycota</taxon>
        <taxon>Agaricomycotina</taxon>
        <taxon>Agaricomycetes</taxon>
        <taxon>Agaricomycetidae</taxon>
        <taxon>Agaricales</taxon>
        <taxon>Marasmiineae</taxon>
        <taxon>Mycenaceae</taxon>
        <taxon>Mycena</taxon>
    </lineage>
</organism>
<evidence type="ECO:0000313" key="1">
    <source>
        <dbReference type="EMBL" id="KAJ7714528.1"/>
    </source>
</evidence>
<sequence>MTFPVPSALNTAFFNTFDPHASSTASTPVASSTGSVCPGFNFAIGTPKASDFGPETWNVYNDGCTLVDGFAANLGPPNVPGMQCTPPTPRLVTVYNSTKSGLYQCRTDPRSGLCGKDVITVCCRDDGK</sequence>
<evidence type="ECO:0000313" key="2">
    <source>
        <dbReference type="Proteomes" id="UP001215280"/>
    </source>
</evidence>
<proteinExistence type="predicted"/>
<protein>
    <submittedName>
        <fullName evidence="1">Uncharacterized protein</fullName>
    </submittedName>
</protein>
<keyword evidence="2" id="KW-1185">Reference proteome</keyword>
<dbReference type="AlphaFoldDB" id="A0AAD7H7U6"/>
<gene>
    <name evidence="1" type="ORF">DFH07DRAFT_974452</name>
</gene>
<reference evidence="1" key="1">
    <citation type="submission" date="2023-03" db="EMBL/GenBank/DDBJ databases">
        <title>Massive genome expansion in bonnet fungi (Mycena s.s.) driven by repeated elements and novel gene families across ecological guilds.</title>
        <authorList>
            <consortium name="Lawrence Berkeley National Laboratory"/>
            <person name="Harder C.B."/>
            <person name="Miyauchi S."/>
            <person name="Viragh M."/>
            <person name="Kuo A."/>
            <person name="Thoen E."/>
            <person name="Andreopoulos B."/>
            <person name="Lu D."/>
            <person name="Skrede I."/>
            <person name="Drula E."/>
            <person name="Henrissat B."/>
            <person name="Morin E."/>
            <person name="Kohler A."/>
            <person name="Barry K."/>
            <person name="LaButti K."/>
            <person name="Morin E."/>
            <person name="Salamov A."/>
            <person name="Lipzen A."/>
            <person name="Mereny Z."/>
            <person name="Hegedus B."/>
            <person name="Baldrian P."/>
            <person name="Stursova M."/>
            <person name="Weitz H."/>
            <person name="Taylor A."/>
            <person name="Grigoriev I.V."/>
            <person name="Nagy L.G."/>
            <person name="Martin F."/>
            <person name="Kauserud H."/>
        </authorList>
    </citation>
    <scope>NUCLEOTIDE SEQUENCE</scope>
    <source>
        <strain evidence="1">CBHHK188m</strain>
    </source>
</reference>
<name>A0AAD7H7U6_9AGAR</name>
<accession>A0AAD7H7U6</accession>
<comment type="caution">
    <text evidence="1">The sequence shown here is derived from an EMBL/GenBank/DDBJ whole genome shotgun (WGS) entry which is preliminary data.</text>
</comment>
<dbReference type="EMBL" id="JARJLG010000368">
    <property type="protein sequence ID" value="KAJ7714528.1"/>
    <property type="molecule type" value="Genomic_DNA"/>
</dbReference>
<dbReference type="Proteomes" id="UP001215280">
    <property type="component" value="Unassembled WGS sequence"/>
</dbReference>